<keyword evidence="2" id="KW-1185">Reference proteome</keyword>
<dbReference type="Proteomes" id="UP000065220">
    <property type="component" value="Chromosome"/>
</dbReference>
<dbReference type="EMBL" id="CP014228">
    <property type="protein sequence ID" value="AMD88587.1"/>
    <property type="molecule type" value="Genomic_DNA"/>
</dbReference>
<gene>
    <name evidence="1" type="ORF">AXF14_11260</name>
</gene>
<protein>
    <submittedName>
        <fullName evidence="1">Toxin</fullName>
    </submittedName>
</protein>
<name>A0A0X8JHE9_ACTRD</name>
<organism evidence="1 2">
    <name type="scientific">Actinomyces radicidentis</name>
    <dbReference type="NCBI Taxonomy" id="111015"/>
    <lineage>
        <taxon>Bacteria</taxon>
        <taxon>Bacillati</taxon>
        <taxon>Actinomycetota</taxon>
        <taxon>Actinomycetes</taxon>
        <taxon>Actinomycetales</taxon>
        <taxon>Actinomycetaceae</taxon>
        <taxon>Actinomyces</taxon>
    </lineage>
</organism>
<reference evidence="2" key="1">
    <citation type="submission" date="2016-02" db="EMBL/GenBank/DDBJ databases">
        <authorList>
            <person name="Holder M.E."/>
            <person name="Ajami N.J."/>
            <person name="Petrosino J.F."/>
        </authorList>
    </citation>
    <scope>NUCLEOTIDE SEQUENCE [LARGE SCALE GENOMIC DNA]</scope>
    <source>
        <strain evidence="2">CCUG 36733</strain>
    </source>
</reference>
<accession>A0A0X8JHE9</accession>
<dbReference type="OrthoDB" id="3577648at2"/>
<dbReference type="AlphaFoldDB" id="A0A0X8JHE9"/>
<dbReference type="STRING" id="111015.AXF14_11260"/>
<evidence type="ECO:0000313" key="1">
    <source>
        <dbReference type="EMBL" id="AMD88587.1"/>
    </source>
</evidence>
<dbReference type="KEGG" id="ard:AXF14_11260"/>
<evidence type="ECO:0000313" key="2">
    <source>
        <dbReference type="Proteomes" id="UP000065220"/>
    </source>
</evidence>
<proteinExistence type="predicted"/>
<sequence>MKIHSSARRHGVSDEDIVQAAEWPQWIEPLDDADDWPHRELRLGFDTRGRLLEIVVLVFESGNELVIHAMPARKQFWELLP</sequence>